<dbReference type="NCBIfam" id="TIGR01840">
    <property type="entry name" value="esterase_phb"/>
    <property type="match status" value="1"/>
</dbReference>
<evidence type="ECO:0000313" key="4">
    <source>
        <dbReference type="EMBL" id="MBB3105217.1"/>
    </source>
</evidence>
<organism evidence="4 5">
    <name type="scientific">Azomonas macrocytogenes</name>
    <name type="common">Azotobacter macrocytogenes</name>
    <dbReference type="NCBI Taxonomy" id="69962"/>
    <lineage>
        <taxon>Bacteria</taxon>
        <taxon>Pseudomonadati</taxon>
        <taxon>Pseudomonadota</taxon>
        <taxon>Gammaproteobacteria</taxon>
        <taxon>Pseudomonadales</taxon>
        <taxon>Pseudomonadaceae</taxon>
        <taxon>Azomonas</taxon>
    </lineage>
</organism>
<evidence type="ECO:0000313" key="5">
    <source>
        <dbReference type="Proteomes" id="UP000549250"/>
    </source>
</evidence>
<dbReference type="GO" id="GO:0005576">
    <property type="term" value="C:extracellular region"/>
    <property type="evidence" value="ECO:0007669"/>
    <property type="project" value="InterPro"/>
</dbReference>
<dbReference type="InterPro" id="IPR010126">
    <property type="entry name" value="Esterase_phb"/>
</dbReference>
<dbReference type="AlphaFoldDB" id="A0A839T6T5"/>
<accession>A0A839T6T5</accession>
<dbReference type="SUPFAM" id="SSF53474">
    <property type="entry name" value="alpha/beta-Hydrolases"/>
    <property type="match status" value="1"/>
</dbReference>
<dbReference type="InterPro" id="IPR029058">
    <property type="entry name" value="AB_hydrolase_fold"/>
</dbReference>
<protein>
    <submittedName>
        <fullName evidence="4">Poly(Hydroxyalkanoate) depolymerase family esterase</fullName>
    </submittedName>
</protein>
<evidence type="ECO:0000256" key="3">
    <source>
        <dbReference type="SAM" id="MobiDB-lite"/>
    </source>
</evidence>
<dbReference type="EMBL" id="JACHXI010000029">
    <property type="protein sequence ID" value="MBB3105217.1"/>
    <property type="molecule type" value="Genomic_DNA"/>
</dbReference>
<keyword evidence="1" id="KW-0732">Signal</keyword>
<comment type="caution">
    <text evidence="4">The sequence shown here is derived from an EMBL/GenBank/DDBJ whole genome shotgun (WGS) entry which is preliminary data.</text>
</comment>
<name>A0A839T6T5_AZOMA</name>
<feature type="region of interest" description="Disordered" evidence="3">
    <location>
        <begin position="33"/>
        <end position="53"/>
    </location>
</feature>
<dbReference type="Gene3D" id="3.40.50.1820">
    <property type="entry name" value="alpha/beta hydrolase"/>
    <property type="match status" value="1"/>
</dbReference>
<dbReference type="PANTHER" id="PTHR43037">
    <property type="entry name" value="UNNAMED PRODUCT-RELATED"/>
    <property type="match status" value="1"/>
</dbReference>
<reference evidence="4 5" key="1">
    <citation type="submission" date="2020-08" db="EMBL/GenBank/DDBJ databases">
        <title>Genomic Encyclopedia of Type Strains, Phase III (KMG-III): the genomes of soil and plant-associated and newly described type strains.</title>
        <authorList>
            <person name="Whitman W."/>
        </authorList>
    </citation>
    <scope>NUCLEOTIDE SEQUENCE [LARGE SCALE GENOMIC DNA]</scope>
    <source>
        <strain evidence="4 5">CECT 4462</strain>
    </source>
</reference>
<dbReference type="Pfam" id="PF10503">
    <property type="entry name" value="Esterase_PHB"/>
    <property type="match status" value="1"/>
</dbReference>
<dbReference type="PANTHER" id="PTHR43037:SF1">
    <property type="entry name" value="BLL1128 PROTEIN"/>
    <property type="match status" value="1"/>
</dbReference>
<evidence type="ECO:0000256" key="2">
    <source>
        <dbReference type="ARBA" id="ARBA00022801"/>
    </source>
</evidence>
<dbReference type="GO" id="GO:0016787">
    <property type="term" value="F:hydrolase activity"/>
    <property type="evidence" value="ECO:0007669"/>
    <property type="project" value="UniProtKB-KW"/>
</dbReference>
<dbReference type="RefSeq" id="WP_183168089.1">
    <property type="nucleotide sequence ID" value="NZ_JACHXI010000029.1"/>
</dbReference>
<evidence type="ECO:0000256" key="1">
    <source>
        <dbReference type="ARBA" id="ARBA00022729"/>
    </source>
</evidence>
<dbReference type="Proteomes" id="UP000549250">
    <property type="component" value="Unassembled WGS sequence"/>
</dbReference>
<gene>
    <name evidence="4" type="ORF">FHR87_003652</name>
</gene>
<keyword evidence="5" id="KW-1185">Reference proteome</keyword>
<proteinExistence type="predicted"/>
<keyword evidence="2" id="KW-0378">Hydrolase</keyword>
<dbReference type="InterPro" id="IPR050955">
    <property type="entry name" value="Plant_Biomass_Hydrol_Est"/>
</dbReference>
<sequence length="433" mass="46342">MNARRNSDLLEATRLTRSGQLLEATALIQRALGSRSAPPPAANVSPESNTEGTVIEGNFRVIDGGSIAPDSTAQDIDREAADIQDKPETVTEPLSASSRFGAALREKLFKFRGPAPAFDRIVPQQAPEAIPEGAQFITGSYTNPAGSRSYKLYIPRGYEEGQPLPLVVMLHGCTQSPDDFAAGTRMNEFAEKEPCLVLYPAQSKAANCSKCWNWFNPSDQCVDQGEPSLIAGMTRDIAARYKVDPQRIYVAGLSAGGAMSATMAMTYPDLYAAAGIHSGLPHAAAHDLPSAFAAMQQGAKCAGRQTKSARNSRAPARPVPIIVFHGDQDTTVHPGNGDQVIAQFSPAASHPAAQSETGANPGMKVERGQVPNGHAYTRTVYRHPSGLPHVEQWTIHGADHAWSGGSTRGSYTDPRGPDATKEMMRFFLAHPLQ</sequence>